<dbReference type="CDD" id="cd00202">
    <property type="entry name" value="ZnF_GATA"/>
    <property type="match status" value="1"/>
</dbReference>
<dbReference type="Proteomes" id="UP001205105">
    <property type="component" value="Unassembled WGS sequence"/>
</dbReference>
<organism evidence="7 8">
    <name type="scientific">Chlorella ohadii</name>
    <dbReference type="NCBI Taxonomy" id="2649997"/>
    <lineage>
        <taxon>Eukaryota</taxon>
        <taxon>Viridiplantae</taxon>
        <taxon>Chlorophyta</taxon>
        <taxon>core chlorophytes</taxon>
        <taxon>Trebouxiophyceae</taxon>
        <taxon>Chlorellales</taxon>
        <taxon>Chlorellaceae</taxon>
        <taxon>Chlorella clade</taxon>
        <taxon>Chlorella</taxon>
    </lineage>
</organism>
<dbReference type="SUPFAM" id="SSF57716">
    <property type="entry name" value="Glucocorticoid receptor-like (DNA-binding domain)"/>
    <property type="match status" value="1"/>
</dbReference>
<dbReference type="InterPro" id="IPR014729">
    <property type="entry name" value="Rossmann-like_a/b/a_fold"/>
</dbReference>
<feature type="compositionally biased region" description="Polar residues" evidence="5">
    <location>
        <begin position="740"/>
        <end position="752"/>
    </location>
</feature>
<evidence type="ECO:0000256" key="2">
    <source>
        <dbReference type="ARBA" id="ARBA00022888"/>
    </source>
</evidence>
<dbReference type="SUPFAM" id="SSF56235">
    <property type="entry name" value="N-terminal nucleophile aminohydrolases (Ntn hydrolases)"/>
    <property type="match status" value="1"/>
</dbReference>
<keyword evidence="4" id="KW-0863">Zinc-finger</keyword>
<sequence length="1214" mass="124272">MQVRCGPAVLSFHGSLLQLRGTRPGSTPLQDARGNVLLFNGQIFSGGVEVPPGTNDAAALLQALGQPGADVPAVLTSLRGPWALAFWQAASRTLWFGRDPIGRRSLLLHLPRQGDGRFMLSSSAPLDPCAPFEGFTELPPGMYSLQLEQPCNGVCSSSAGGSSGRSRMAAGTAVMDGTAAVDSISGVGSSVAGSHGLGTQPASYQRVEWAEASVRQLAAFSRAPELVEPTGDEAAEDNDADFQATADAVLAALRQAVATRCRCIDERQPQPQDAAAAAAAHSRDQPVDVSDQLHQLDSLTLRSSSSSSSSGNCTDGSSAAARPAAPLLPPAPVLILFSGGVDSTLLAALAHEALPPGVPIDLASVCFDDGGSPDRQSALDALEELRAFAPGRQWRLVQVDSSMAEVAAVRPRLLRLLTPADTVMDLNIGAALWLAARGEGVLHMAPQQGPAAEAAAEAAPGAPASAADGRFAAAAAEQGDGERPQDGVQPPAAAQQYRCSSSGGSSSSREGSGAADGVPKRCRSAARVVLLGHGADELCGGYGRHRTAFRNRGWPGLAEELQLDMSRLWLRNLGRDDRLVADHGREARHPFLDEGLVGATLAAPLWHLADLRQPPGQGDKRVLRACLARLGLPRAAGRAKRAIQFGSRLAAKSNKELFGGTHRAGLANAGSVRLSAVPLPQPDWSLAGGSWRHKQERRGMEALAPLPGVLQPEDGAIQAVFKSKGLTELADALATDPQLGGSQPSSMDSFSAQLPAGLASPAKPPLPPPTATSSQRSAGTVSGGEVAQPHAANALAPAGSLKRSLSSCAEAGAEDSDTSSQGCSKSQRGSVAATPARRPAAQAARSAWGAGDSGDEAADSAAGSGDNGLEFLLRACEMLDPHLEMARHTRAASVPNLQQFGGTASAHGTPKITRQSRHGAASLEASPAGPARRPPKQLITGPCMNPECEHPLESPQWRKGPPQYPILCNACGTRWLRNGTLKPLVPRRGLRYKNKPKPLKGKAAQAAAAAQQAAAQAAAAAAAAAILASQPMAVALPPPCPSPMQHKQLSMGAQPALSSEGSQGGLASEADAAAGLMRQQAVAAQLPIAPSLQAAVPFMPALAFNPAAVFGMDPAAAAAAAAEALKNAPQMFAGGQPAAAAAPLLMQPWGFFPPAQAAAAPALFQSPFVAAAEQPGEVKQEAAAEAAPAQQQLQADTAMAEAAPLSAAAAVEAA</sequence>
<accession>A0AAD5H1V0</accession>
<dbReference type="GO" id="GO:0006355">
    <property type="term" value="P:regulation of DNA-templated transcription"/>
    <property type="evidence" value="ECO:0007669"/>
    <property type="project" value="InterPro"/>
</dbReference>
<keyword evidence="3" id="KW-0315">Glutamine amidotransferase</keyword>
<dbReference type="InterPro" id="IPR051857">
    <property type="entry name" value="Asn_synthetase_domain"/>
</dbReference>
<gene>
    <name evidence="7" type="ORF">COHA_009064</name>
</gene>
<dbReference type="Pfam" id="PF00320">
    <property type="entry name" value="GATA"/>
    <property type="match status" value="1"/>
</dbReference>
<dbReference type="Gene3D" id="3.30.50.10">
    <property type="entry name" value="Erythroid Transcription Factor GATA-1, subunit A"/>
    <property type="match status" value="1"/>
</dbReference>
<dbReference type="GO" id="GO:0004066">
    <property type="term" value="F:asparagine synthase (glutamine-hydrolyzing) activity"/>
    <property type="evidence" value="ECO:0007669"/>
    <property type="project" value="InterPro"/>
</dbReference>
<feature type="region of interest" description="Disordered" evidence="5">
    <location>
        <begin position="812"/>
        <end position="864"/>
    </location>
</feature>
<feature type="compositionally biased region" description="Low complexity" evidence="5">
    <location>
        <begin position="500"/>
        <end position="513"/>
    </location>
</feature>
<evidence type="ECO:0000256" key="3">
    <source>
        <dbReference type="ARBA" id="ARBA00022962"/>
    </source>
</evidence>
<keyword evidence="2" id="KW-0061">Asparagine biosynthesis</keyword>
<dbReference type="PROSITE" id="PS50114">
    <property type="entry name" value="GATA_ZN_FINGER_2"/>
    <property type="match status" value="1"/>
</dbReference>
<feature type="region of interest" description="Disordered" evidence="5">
    <location>
        <begin position="452"/>
        <end position="518"/>
    </location>
</feature>
<keyword evidence="4" id="KW-0479">Metal-binding</keyword>
<feature type="region of interest" description="Disordered" evidence="5">
    <location>
        <begin position="916"/>
        <end position="935"/>
    </location>
</feature>
<feature type="domain" description="GATA-type" evidence="6">
    <location>
        <begin position="954"/>
        <end position="995"/>
    </location>
</feature>
<feature type="compositionally biased region" description="Low complexity" evidence="5">
    <location>
        <begin position="452"/>
        <end position="476"/>
    </location>
</feature>
<evidence type="ECO:0000313" key="7">
    <source>
        <dbReference type="EMBL" id="KAI7837065.1"/>
    </source>
</evidence>
<dbReference type="AlphaFoldDB" id="A0AAD5H1V0"/>
<keyword evidence="4" id="KW-0862">Zinc</keyword>
<evidence type="ECO:0000256" key="1">
    <source>
        <dbReference type="ARBA" id="ARBA00022605"/>
    </source>
</evidence>
<evidence type="ECO:0000256" key="4">
    <source>
        <dbReference type="PROSITE-ProRule" id="PRU00094"/>
    </source>
</evidence>
<feature type="compositionally biased region" description="Polar residues" evidence="5">
    <location>
        <begin position="818"/>
        <end position="829"/>
    </location>
</feature>
<dbReference type="Gene3D" id="3.40.50.620">
    <property type="entry name" value="HUPs"/>
    <property type="match status" value="1"/>
</dbReference>
<protein>
    <recommendedName>
        <fullName evidence="6">GATA-type domain-containing protein</fullName>
    </recommendedName>
</protein>
<dbReference type="Gene3D" id="3.60.20.10">
    <property type="entry name" value="Glutamine Phosphoribosylpyrophosphate, subunit 1, domain 1"/>
    <property type="match status" value="1"/>
</dbReference>
<dbReference type="InterPro" id="IPR000679">
    <property type="entry name" value="Znf_GATA"/>
</dbReference>
<evidence type="ECO:0000256" key="5">
    <source>
        <dbReference type="SAM" id="MobiDB-lite"/>
    </source>
</evidence>
<comment type="caution">
    <text evidence="7">The sequence shown here is derived from an EMBL/GenBank/DDBJ whole genome shotgun (WGS) entry which is preliminary data.</text>
</comment>
<dbReference type="Pfam" id="PF00733">
    <property type="entry name" value="Asn_synthase"/>
    <property type="match status" value="2"/>
</dbReference>
<evidence type="ECO:0000313" key="8">
    <source>
        <dbReference type="Proteomes" id="UP001205105"/>
    </source>
</evidence>
<dbReference type="GO" id="GO:0043565">
    <property type="term" value="F:sequence-specific DNA binding"/>
    <property type="evidence" value="ECO:0007669"/>
    <property type="project" value="InterPro"/>
</dbReference>
<feature type="region of interest" description="Disordered" evidence="5">
    <location>
        <begin position="1043"/>
        <end position="1065"/>
    </location>
</feature>
<dbReference type="GO" id="GO:0006529">
    <property type="term" value="P:asparagine biosynthetic process"/>
    <property type="evidence" value="ECO:0007669"/>
    <property type="project" value="UniProtKB-KW"/>
</dbReference>
<dbReference type="GO" id="GO:0008270">
    <property type="term" value="F:zinc ion binding"/>
    <property type="evidence" value="ECO:0007669"/>
    <property type="project" value="UniProtKB-KW"/>
</dbReference>
<keyword evidence="8" id="KW-1185">Reference proteome</keyword>
<name>A0AAD5H1V0_9CHLO</name>
<dbReference type="SUPFAM" id="SSF52402">
    <property type="entry name" value="Adenine nucleotide alpha hydrolases-like"/>
    <property type="match status" value="1"/>
</dbReference>
<keyword evidence="1" id="KW-0028">Amino-acid biosynthesis</keyword>
<dbReference type="InterPro" id="IPR029055">
    <property type="entry name" value="Ntn_hydrolases_N"/>
</dbReference>
<dbReference type="PANTHER" id="PTHR45937">
    <property type="entry name" value="ASPARAGINE SYNTHETASE DOMAIN-CONTAINING PROTEIN 1"/>
    <property type="match status" value="1"/>
</dbReference>
<evidence type="ECO:0000259" key="6">
    <source>
        <dbReference type="PROSITE" id="PS50114"/>
    </source>
</evidence>
<feature type="region of interest" description="Disordered" evidence="5">
    <location>
        <begin position="735"/>
        <end position="786"/>
    </location>
</feature>
<feature type="region of interest" description="Disordered" evidence="5">
    <location>
        <begin position="300"/>
        <end position="321"/>
    </location>
</feature>
<dbReference type="InterPro" id="IPR001962">
    <property type="entry name" value="Asn_synthase"/>
</dbReference>
<proteinExistence type="predicted"/>
<reference evidence="7" key="1">
    <citation type="submission" date="2020-11" db="EMBL/GenBank/DDBJ databases">
        <title>Chlorella ohadii genome sequencing and assembly.</title>
        <authorList>
            <person name="Murik O."/>
            <person name="Treves H."/>
            <person name="Kedem I."/>
            <person name="Shotland Y."/>
            <person name="Kaplan A."/>
        </authorList>
    </citation>
    <scope>NUCLEOTIDE SEQUENCE</scope>
    <source>
        <strain evidence="7">1</strain>
    </source>
</reference>
<dbReference type="PANTHER" id="PTHR45937:SF1">
    <property type="entry name" value="ASPARAGINE SYNTHETASE DOMAIN-CONTAINING PROTEIN 1"/>
    <property type="match status" value="1"/>
</dbReference>
<dbReference type="InterPro" id="IPR013088">
    <property type="entry name" value="Znf_NHR/GATA"/>
</dbReference>
<dbReference type="EMBL" id="JADXDR010000165">
    <property type="protein sequence ID" value="KAI7837065.1"/>
    <property type="molecule type" value="Genomic_DNA"/>
</dbReference>
<feature type="compositionally biased region" description="Low complexity" evidence="5">
    <location>
        <begin position="832"/>
        <end position="850"/>
    </location>
</feature>
<dbReference type="SMART" id="SM00401">
    <property type="entry name" value="ZnF_GATA"/>
    <property type="match status" value="1"/>
</dbReference>
<dbReference type="CDD" id="cd01991">
    <property type="entry name" value="Asn_synthase_B_C"/>
    <property type="match status" value="1"/>
</dbReference>